<sequence length="126" mass="13880">MPFSVYAKKETLNHLFRSGSLYLALYNGDPRNGGSEVSASEYERQSISFGEPVESSGSVKAQNNGSVEFPIASSDWGTVDYLAIYDAKTSGNLLDSDQLNDSFEVKANTQFFLDEQNYTIILNDGQ</sequence>
<gene>
    <name evidence="1" type="ORF">DCC39_10260</name>
</gene>
<reference evidence="1 2" key="1">
    <citation type="submission" date="2018-04" db="EMBL/GenBank/DDBJ databases">
        <title>Camelliibacillus theae gen. nov., sp. nov., isolated from Pu'er tea.</title>
        <authorList>
            <person name="Niu L."/>
        </authorList>
    </citation>
    <scope>NUCLEOTIDE SEQUENCE [LARGE SCALE GENOMIC DNA]</scope>
    <source>
        <strain evidence="1 2">T8</strain>
    </source>
</reference>
<dbReference type="OrthoDB" id="6171543at2"/>
<organism evidence="1 2">
    <name type="scientific">Pueribacillus theae</name>
    <dbReference type="NCBI Taxonomy" id="2171751"/>
    <lineage>
        <taxon>Bacteria</taxon>
        <taxon>Bacillati</taxon>
        <taxon>Bacillota</taxon>
        <taxon>Bacilli</taxon>
        <taxon>Bacillales</taxon>
        <taxon>Bacillaceae</taxon>
        <taxon>Pueribacillus</taxon>
    </lineage>
</organism>
<dbReference type="RefSeq" id="WP_116554804.1">
    <property type="nucleotide sequence ID" value="NZ_QCZG01000019.1"/>
</dbReference>
<dbReference type="Pfam" id="PF23140">
    <property type="entry name" value="Gp80"/>
    <property type="match status" value="1"/>
</dbReference>
<dbReference type="EMBL" id="QCZG01000019">
    <property type="protein sequence ID" value="PWA11072.1"/>
    <property type="molecule type" value="Genomic_DNA"/>
</dbReference>
<protein>
    <submittedName>
        <fullName evidence="1">Uncharacterized protein</fullName>
    </submittedName>
</protein>
<dbReference type="InterPro" id="IPR056908">
    <property type="entry name" value="Gp80-like"/>
</dbReference>
<dbReference type="AlphaFoldDB" id="A0A2U1K0Z1"/>
<evidence type="ECO:0000313" key="2">
    <source>
        <dbReference type="Proteomes" id="UP000245998"/>
    </source>
</evidence>
<evidence type="ECO:0000313" key="1">
    <source>
        <dbReference type="EMBL" id="PWA11072.1"/>
    </source>
</evidence>
<dbReference type="Proteomes" id="UP000245998">
    <property type="component" value="Unassembled WGS sequence"/>
</dbReference>
<name>A0A2U1K0Z1_9BACI</name>
<proteinExistence type="predicted"/>
<accession>A0A2U1K0Z1</accession>
<comment type="caution">
    <text evidence="1">The sequence shown here is derived from an EMBL/GenBank/DDBJ whole genome shotgun (WGS) entry which is preliminary data.</text>
</comment>
<keyword evidence="2" id="KW-1185">Reference proteome</keyword>